<keyword evidence="3" id="KW-1185">Reference proteome</keyword>
<gene>
    <name evidence="2" type="ORF">HNP55_001856</name>
</gene>
<dbReference type="InterPro" id="IPR018640">
    <property type="entry name" value="DUF2063"/>
</dbReference>
<accession>A0A840LDD3</accession>
<evidence type="ECO:0000313" key="3">
    <source>
        <dbReference type="Proteomes" id="UP000562027"/>
    </source>
</evidence>
<evidence type="ECO:0000313" key="2">
    <source>
        <dbReference type="EMBL" id="MBB4843337.1"/>
    </source>
</evidence>
<reference evidence="2 3" key="1">
    <citation type="submission" date="2020-08" db="EMBL/GenBank/DDBJ databases">
        <title>Functional genomics of gut bacteria from endangered species of beetles.</title>
        <authorList>
            <person name="Carlos-Shanley C."/>
        </authorList>
    </citation>
    <scope>NUCLEOTIDE SEQUENCE [LARGE SCALE GENOMIC DNA]</scope>
    <source>
        <strain evidence="2 3">S00239</strain>
    </source>
</reference>
<organism evidence="2 3">
    <name type="scientific">Roseateles oligotrophus</name>
    <dbReference type="NCBI Taxonomy" id="1769250"/>
    <lineage>
        <taxon>Bacteria</taxon>
        <taxon>Pseudomonadati</taxon>
        <taxon>Pseudomonadota</taxon>
        <taxon>Betaproteobacteria</taxon>
        <taxon>Burkholderiales</taxon>
        <taxon>Sphaerotilaceae</taxon>
        <taxon>Roseateles</taxon>
    </lineage>
</organism>
<evidence type="ECO:0000259" key="1">
    <source>
        <dbReference type="Pfam" id="PF09836"/>
    </source>
</evidence>
<sequence length="271" mass="29954">MSELQNQQQALRVCLQEPETDLALARGQTLLRPGREGSAGLLAYREAYRARLVAALRDNYTVLQRLLGDEDFDKLALRYLQVLPSRQPSIRWFGDKLVEFLAGPLYEAERVHPALIDFARMDWALRTAFDGPHAPPFQAASLAGLAPEAWAGLRFELQPSVQLLRLGWAIEPSWRLLRAWEPDSFDAAPELPEPQAHAHVLLVWRQDLETRWRSLAPAEARLLQAVAAGQPFAALCELALADLPPGQPPQAAAQAVLDALGGWVAEGLLAA</sequence>
<name>A0A840LDD3_9BURK</name>
<dbReference type="EMBL" id="JACHLP010000003">
    <property type="protein sequence ID" value="MBB4843337.1"/>
    <property type="molecule type" value="Genomic_DNA"/>
</dbReference>
<feature type="domain" description="Putative DNA-binding" evidence="1">
    <location>
        <begin position="8"/>
        <end position="101"/>
    </location>
</feature>
<proteinExistence type="predicted"/>
<comment type="caution">
    <text evidence="2">The sequence shown here is derived from an EMBL/GenBank/DDBJ whole genome shotgun (WGS) entry which is preliminary data.</text>
</comment>
<protein>
    <recommendedName>
        <fullName evidence="1">Putative DNA-binding domain-containing protein</fullName>
    </recommendedName>
</protein>
<dbReference type="RefSeq" id="WP_184298492.1">
    <property type="nucleotide sequence ID" value="NZ_JACHLP010000003.1"/>
</dbReference>
<dbReference type="InterPro" id="IPR044922">
    <property type="entry name" value="DUF2063_N_sf"/>
</dbReference>
<dbReference type="Proteomes" id="UP000562027">
    <property type="component" value="Unassembled WGS sequence"/>
</dbReference>
<dbReference type="Gene3D" id="1.10.150.690">
    <property type="entry name" value="DUF2063"/>
    <property type="match status" value="1"/>
</dbReference>
<dbReference type="AlphaFoldDB" id="A0A840LDD3"/>
<dbReference type="Pfam" id="PF09836">
    <property type="entry name" value="DUF2063"/>
    <property type="match status" value="1"/>
</dbReference>